<evidence type="ECO:0000313" key="2">
    <source>
        <dbReference type="Proteomes" id="UP000429484"/>
    </source>
</evidence>
<organism evidence="1 2">
    <name type="scientific">Rhizobium meliloti</name>
    <name type="common">Ensifer meliloti</name>
    <name type="synonym">Sinorhizobium meliloti</name>
    <dbReference type="NCBI Taxonomy" id="382"/>
    <lineage>
        <taxon>Bacteria</taxon>
        <taxon>Pseudomonadati</taxon>
        <taxon>Pseudomonadota</taxon>
        <taxon>Alphaproteobacteria</taxon>
        <taxon>Hyphomicrobiales</taxon>
        <taxon>Rhizobiaceae</taxon>
        <taxon>Sinorhizobium/Ensifer group</taxon>
        <taxon>Sinorhizobium</taxon>
    </lineage>
</organism>
<dbReference type="EMBL" id="WISR01000124">
    <property type="protein sequence ID" value="MQW33585.1"/>
    <property type="molecule type" value="Genomic_DNA"/>
</dbReference>
<evidence type="ECO:0008006" key="3">
    <source>
        <dbReference type="Google" id="ProtNLM"/>
    </source>
</evidence>
<evidence type="ECO:0000313" key="1">
    <source>
        <dbReference type="EMBL" id="MQW33585.1"/>
    </source>
</evidence>
<reference evidence="1 2" key="1">
    <citation type="journal article" date="2013" name="Genome Biol.">
        <title>Comparative genomics of the core and accessory genomes of 48 Sinorhizobium strains comprising five genospecies.</title>
        <authorList>
            <person name="Sugawara M."/>
            <person name="Epstein B."/>
            <person name="Badgley B.D."/>
            <person name="Unno T."/>
            <person name="Xu L."/>
            <person name="Reese J."/>
            <person name="Gyaneshwar P."/>
            <person name="Denny R."/>
            <person name="Mudge J."/>
            <person name="Bharti A.K."/>
            <person name="Farmer A.D."/>
            <person name="May G.D."/>
            <person name="Woodward J.E."/>
            <person name="Medigue C."/>
            <person name="Vallenet D."/>
            <person name="Lajus A."/>
            <person name="Rouy Z."/>
            <person name="Martinez-Vaz B."/>
            <person name="Tiffin P."/>
            <person name="Young N.D."/>
            <person name="Sadowsky M.J."/>
        </authorList>
    </citation>
    <scope>NUCLEOTIDE SEQUENCE [LARGE SCALE GENOMIC DNA]</scope>
    <source>
        <strain evidence="1 2">N6B1</strain>
    </source>
</reference>
<dbReference type="Proteomes" id="UP000429484">
    <property type="component" value="Unassembled WGS sequence"/>
</dbReference>
<name>A0AAW9TR35_RHIML</name>
<accession>A0AAW9TR35</accession>
<dbReference type="AlphaFoldDB" id="A0AAW9TR35"/>
<proteinExistence type="predicted"/>
<dbReference type="RefSeq" id="WP_153349693.1">
    <property type="nucleotide sequence ID" value="NZ_WISR01000124.1"/>
</dbReference>
<protein>
    <recommendedName>
        <fullName evidence="3">Head-tail adaptor protein</fullName>
    </recommendedName>
</protein>
<gene>
    <name evidence="1" type="ORF">GHK53_12435</name>
</gene>
<sequence length="57" mass="6642">MTATEVLLEFEPRIGEEVRMPDNRIVRIDAVWHDSVPPNSNREPQVKFHCVTIEIPE</sequence>
<comment type="caution">
    <text evidence="1">The sequence shown here is derived from an EMBL/GenBank/DDBJ whole genome shotgun (WGS) entry which is preliminary data.</text>
</comment>